<feature type="non-terminal residue" evidence="2">
    <location>
        <position position="70"/>
    </location>
</feature>
<organism evidence="2 3">
    <name type="scientific">Paenalcaligenes hominis</name>
    <dbReference type="NCBI Taxonomy" id="643674"/>
    <lineage>
        <taxon>Bacteria</taxon>
        <taxon>Pseudomonadati</taxon>
        <taxon>Pseudomonadota</taxon>
        <taxon>Betaproteobacteria</taxon>
        <taxon>Burkholderiales</taxon>
        <taxon>Alcaligenaceae</taxon>
        <taxon>Paenalcaligenes</taxon>
    </lineage>
</organism>
<evidence type="ECO:0000313" key="3">
    <source>
        <dbReference type="Proteomes" id="UP000700248"/>
    </source>
</evidence>
<dbReference type="EMBL" id="DYTQ01000079">
    <property type="protein sequence ID" value="HJH24251.1"/>
    <property type="molecule type" value="Genomic_DNA"/>
</dbReference>
<dbReference type="Pfam" id="PF03755">
    <property type="entry name" value="YicC-like_N"/>
    <property type="match status" value="1"/>
</dbReference>
<sequence length="70" mass="8205">MIRSMTAFANARTELEAGTITMELRSVNNRYLDLQLRLPEELRFSEAPIREILGQRLQRGKVELRVNFQL</sequence>
<proteinExistence type="predicted"/>
<dbReference type="PANTHER" id="PTHR30636:SF3">
    <property type="entry name" value="UPF0701 PROTEIN YICC"/>
    <property type="match status" value="1"/>
</dbReference>
<dbReference type="InterPro" id="IPR005229">
    <property type="entry name" value="YicC/YloC-like"/>
</dbReference>
<evidence type="ECO:0000259" key="1">
    <source>
        <dbReference type="Pfam" id="PF03755"/>
    </source>
</evidence>
<evidence type="ECO:0000313" key="2">
    <source>
        <dbReference type="EMBL" id="HJH24251.1"/>
    </source>
</evidence>
<dbReference type="AlphaFoldDB" id="A0A9D2VGH1"/>
<protein>
    <submittedName>
        <fullName evidence="2">YicC family protein</fullName>
    </submittedName>
</protein>
<accession>A0A9D2VGH1</accession>
<dbReference type="RefSeq" id="WP_346427517.1">
    <property type="nucleotide sequence ID" value="NZ_DYTQ01000079.1"/>
</dbReference>
<comment type="caution">
    <text evidence="2">The sequence shown here is derived from an EMBL/GenBank/DDBJ whole genome shotgun (WGS) entry which is preliminary data.</text>
</comment>
<dbReference type="InterPro" id="IPR013527">
    <property type="entry name" value="YicC-like_N"/>
</dbReference>
<reference evidence="2" key="2">
    <citation type="submission" date="2021-09" db="EMBL/GenBank/DDBJ databases">
        <authorList>
            <person name="Gilroy R."/>
        </authorList>
    </citation>
    <scope>NUCLEOTIDE SEQUENCE</scope>
    <source>
        <strain evidence="2">CHK175-13533</strain>
    </source>
</reference>
<dbReference type="GO" id="GO:0004521">
    <property type="term" value="F:RNA endonuclease activity"/>
    <property type="evidence" value="ECO:0007669"/>
    <property type="project" value="InterPro"/>
</dbReference>
<reference evidence="2" key="1">
    <citation type="journal article" date="2021" name="PeerJ">
        <title>Extensive microbial diversity within the chicken gut microbiome revealed by metagenomics and culture.</title>
        <authorList>
            <person name="Gilroy R."/>
            <person name="Ravi A."/>
            <person name="Getino M."/>
            <person name="Pursley I."/>
            <person name="Horton D.L."/>
            <person name="Alikhan N.F."/>
            <person name="Baker D."/>
            <person name="Gharbi K."/>
            <person name="Hall N."/>
            <person name="Watson M."/>
            <person name="Adriaenssens E.M."/>
            <person name="Foster-Nyarko E."/>
            <person name="Jarju S."/>
            <person name="Secka A."/>
            <person name="Antonio M."/>
            <person name="Oren A."/>
            <person name="Chaudhuri R.R."/>
            <person name="La Ragione R."/>
            <person name="Hildebrand F."/>
            <person name="Pallen M.J."/>
        </authorList>
    </citation>
    <scope>NUCLEOTIDE SEQUENCE</scope>
    <source>
        <strain evidence="2">CHK175-13533</strain>
    </source>
</reference>
<dbReference type="PANTHER" id="PTHR30636">
    <property type="entry name" value="UPF0701 PROTEIN YICC"/>
    <property type="match status" value="1"/>
</dbReference>
<name>A0A9D2VGH1_9BURK</name>
<gene>
    <name evidence="2" type="ORF">K8U84_06835</name>
</gene>
<dbReference type="Proteomes" id="UP000700248">
    <property type="component" value="Unassembled WGS sequence"/>
</dbReference>
<feature type="domain" description="Endoribonuclease YicC-like N-terminal" evidence="1">
    <location>
        <begin position="2"/>
        <end position="69"/>
    </location>
</feature>